<gene>
    <name evidence="3" type="ORF">ACFPOU_02380</name>
</gene>
<evidence type="ECO:0008006" key="5">
    <source>
        <dbReference type="Google" id="ProtNLM"/>
    </source>
</evidence>
<keyword evidence="2" id="KW-0732">Signal</keyword>
<feature type="chain" id="PRO_5047264826" description="Lipoprotein" evidence="2">
    <location>
        <begin position="24"/>
        <end position="160"/>
    </location>
</feature>
<reference evidence="4" key="1">
    <citation type="journal article" date="2019" name="Int. J. Syst. Evol. Microbiol.">
        <title>The Global Catalogue of Microorganisms (GCM) 10K type strain sequencing project: providing services to taxonomists for standard genome sequencing and annotation.</title>
        <authorList>
            <consortium name="The Broad Institute Genomics Platform"/>
            <consortium name="The Broad Institute Genome Sequencing Center for Infectious Disease"/>
            <person name="Wu L."/>
            <person name="Ma J."/>
        </authorList>
    </citation>
    <scope>NUCLEOTIDE SEQUENCE [LARGE SCALE GENOMIC DNA]</scope>
    <source>
        <strain evidence="4">CCUG 38813</strain>
    </source>
</reference>
<proteinExistence type="predicted"/>
<feature type="compositionally biased region" description="Gly residues" evidence="1">
    <location>
        <begin position="142"/>
        <end position="160"/>
    </location>
</feature>
<evidence type="ECO:0000256" key="2">
    <source>
        <dbReference type="SAM" id="SignalP"/>
    </source>
</evidence>
<sequence length="160" mass="15000">MNSMQRVPKVVLTATLLAALLGACTKKDSGIGGAGDGAEVTNRVEGSGAGSAAGVSGATGNAGNAGLSSTEYDTNNTPRTVGKEESTDKTSVGATGGASGFDGVKPIDASGHTTGGANPGGAPMQAAPAEGKQTTGHTGNTTGTGPGSTKTGAGGAGSIH</sequence>
<organism evidence="3 4">
    <name type="scientific">Massilia jejuensis</name>
    <dbReference type="NCBI Taxonomy" id="648894"/>
    <lineage>
        <taxon>Bacteria</taxon>
        <taxon>Pseudomonadati</taxon>
        <taxon>Pseudomonadota</taxon>
        <taxon>Betaproteobacteria</taxon>
        <taxon>Burkholderiales</taxon>
        <taxon>Oxalobacteraceae</taxon>
        <taxon>Telluria group</taxon>
        <taxon>Massilia</taxon>
    </lineage>
</organism>
<protein>
    <recommendedName>
        <fullName evidence="5">Lipoprotein</fullName>
    </recommendedName>
</protein>
<name>A0ABW0PBF3_9BURK</name>
<evidence type="ECO:0000313" key="3">
    <source>
        <dbReference type="EMBL" id="MFC5509971.1"/>
    </source>
</evidence>
<accession>A0ABW0PBF3</accession>
<dbReference type="Proteomes" id="UP001596031">
    <property type="component" value="Unassembled WGS sequence"/>
</dbReference>
<comment type="caution">
    <text evidence="3">The sequence shown here is derived from an EMBL/GenBank/DDBJ whole genome shotgun (WGS) entry which is preliminary data.</text>
</comment>
<dbReference type="RefSeq" id="WP_379716647.1">
    <property type="nucleotide sequence ID" value="NZ_JBHSMS010000009.1"/>
</dbReference>
<dbReference type="PROSITE" id="PS51257">
    <property type="entry name" value="PROKAR_LIPOPROTEIN"/>
    <property type="match status" value="1"/>
</dbReference>
<feature type="compositionally biased region" description="Low complexity" evidence="1">
    <location>
        <begin position="131"/>
        <end position="141"/>
    </location>
</feature>
<feature type="compositionally biased region" description="Polar residues" evidence="1">
    <location>
        <begin position="70"/>
        <end position="79"/>
    </location>
</feature>
<feature type="compositionally biased region" description="Low complexity" evidence="1">
    <location>
        <begin position="50"/>
        <end position="69"/>
    </location>
</feature>
<feature type="signal peptide" evidence="2">
    <location>
        <begin position="1"/>
        <end position="23"/>
    </location>
</feature>
<dbReference type="EMBL" id="JBHSMS010000009">
    <property type="protein sequence ID" value="MFC5509971.1"/>
    <property type="molecule type" value="Genomic_DNA"/>
</dbReference>
<evidence type="ECO:0000256" key="1">
    <source>
        <dbReference type="SAM" id="MobiDB-lite"/>
    </source>
</evidence>
<keyword evidence="4" id="KW-1185">Reference proteome</keyword>
<evidence type="ECO:0000313" key="4">
    <source>
        <dbReference type="Proteomes" id="UP001596031"/>
    </source>
</evidence>
<feature type="region of interest" description="Disordered" evidence="1">
    <location>
        <begin position="31"/>
        <end position="160"/>
    </location>
</feature>